<organism evidence="1 2">
    <name type="scientific">Cutibacterium granulosum</name>
    <dbReference type="NCBI Taxonomy" id="33011"/>
    <lineage>
        <taxon>Bacteria</taxon>
        <taxon>Bacillati</taxon>
        <taxon>Actinomycetota</taxon>
        <taxon>Actinomycetes</taxon>
        <taxon>Propionibacteriales</taxon>
        <taxon>Propionibacteriaceae</taxon>
        <taxon>Cutibacterium</taxon>
    </lineage>
</organism>
<dbReference type="CDD" id="cd09731">
    <property type="entry name" value="Cse2_I-E"/>
    <property type="match status" value="1"/>
</dbReference>
<evidence type="ECO:0000313" key="1">
    <source>
        <dbReference type="EMBL" id="SNV34644.1"/>
    </source>
</evidence>
<dbReference type="Pfam" id="PF09485">
    <property type="entry name" value="CRISPR_Cse2"/>
    <property type="match status" value="1"/>
</dbReference>
<dbReference type="eggNOG" id="ENOG5033037">
    <property type="taxonomic scope" value="Bacteria"/>
</dbReference>
<dbReference type="RefSeq" id="WP_065860746.1">
    <property type="nucleotide sequence ID" value="NZ_LT906441.1"/>
</dbReference>
<dbReference type="KEGG" id="cgrn:4412665_01155"/>
<dbReference type="InterPro" id="IPR038287">
    <property type="entry name" value="Cse2_sf"/>
</dbReference>
<accession>A0A239WM15</accession>
<dbReference type="NCBIfam" id="TIGR02548">
    <property type="entry name" value="casB_cse2"/>
    <property type="match status" value="1"/>
</dbReference>
<dbReference type="Proteomes" id="UP000215332">
    <property type="component" value="Chromosome 1"/>
</dbReference>
<sequence>MPEPWNDVTKATLDVVNHLQRGYLEAPRDAWSVRTMAALRHADAATPGADPEVWEVTLRHLPDDLLGRGAAPATAAERAVHAAVVLYAIHQQSRSEPMHVPGIGLGQAVRTLSARRSGGPEWDPGTISRFQHLCRAQQWGIRIENLRGLIAFMRSEGVPLDHGRLAADLWRIQTSASDDVLLDWGRQLHRIPPTDPTTTDQGEAQ</sequence>
<evidence type="ECO:0000313" key="2">
    <source>
        <dbReference type="Proteomes" id="UP000215332"/>
    </source>
</evidence>
<dbReference type="InterPro" id="IPR013382">
    <property type="entry name" value="CRISPR-assoc_prot_Cse2"/>
</dbReference>
<dbReference type="EMBL" id="LT906441">
    <property type="protein sequence ID" value="SNV34644.1"/>
    <property type="molecule type" value="Genomic_DNA"/>
</dbReference>
<dbReference type="AlphaFoldDB" id="A0A239WM15"/>
<reference evidence="1 2" key="1">
    <citation type="submission" date="2017-06" db="EMBL/GenBank/DDBJ databases">
        <authorList>
            <consortium name="Pathogen Informatics"/>
        </authorList>
    </citation>
    <scope>NUCLEOTIDE SEQUENCE [LARGE SCALE GENOMIC DNA]</scope>
    <source>
        <strain evidence="1 2">NCTC11865</strain>
    </source>
</reference>
<proteinExistence type="predicted"/>
<dbReference type="Gene3D" id="1.10.520.40">
    <property type="entry name" value="CRISPR-associated protein Cse2"/>
    <property type="match status" value="1"/>
</dbReference>
<protein>
    <submittedName>
        <fullName evidence="1">CRISPR type I-E/ECOLI-associated protein CasB/Cse2</fullName>
    </submittedName>
</protein>
<gene>
    <name evidence="1" type="ORF">SAMEA4412665_01155</name>
</gene>
<name>A0A239WM15_9ACTN</name>